<dbReference type="InterPro" id="IPR002589">
    <property type="entry name" value="Macro_dom"/>
</dbReference>
<evidence type="ECO:0000313" key="4">
    <source>
        <dbReference type="Proteomes" id="UP000800040"/>
    </source>
</evidence>
<feature type="region of interest" description="Disordered" evidence="1">
    <location>
        <begin position="587"/>
        <end position="610"/>
    </location>
</feature>
<feature type="compositionally biased region" description="Low complexity" evidence="1">
    <location>
        <begin position="500"/>
        <end position="515"/>
    </location>
</feature>
<name>A0A6A5KPD8_9PLEO</name>
<feature type="region of interest" description="Disordered" evidence="1">
    <location>
        <begin position="105"/>
        <end position="130"/>
    </location>
</feature>
<feature type="region of interest" description="Disordered" evidence="1">
    <location>
        <begin position="703"/>
        <end position="745"/>
    </location>
</feature>
<proteinExistence type="predicted"/>
<feature type="region of interest" description="Disordered" evidence="1">
    <location>
        <begin position="496"/>
        <end position="553"/>
    </location>
</feature>
<dbReference type="SMART" id="SM00506">
    <property type="entry name" value="A1pp"/>
    <property type="match status" value="2"/>
</dbReference>
<dbReference type="OrthoDB" id="6133115at2759"/>
<feature type="compositionally biased region" description="Acidic residues" evidence="1">
    <location>
        <begin position="109"/>
        <end position="129"/>
    </location>
</feature>
<accession>A0A6A5KPD8</accession>
<feature type="domain" description="Macro" evidence="2">
    <location>
        <begin position="771"/>
        <end position="956"/>
    </location>
</feature>
<feature type="compositionally biased region" description="Polar residues" evidence="1">
    <location>
        <begin position="516"/>
        <end position="528"/>
    </location>
</feature>
<dbReference type="PANTHER" id="PTHR11106">
    <property type="entry name" value="GANGLIOSIDE INDUCED DIFFERENTIATION ASSOCIATED PROTEIN 2-RELATED"/>
    <property type="match status" value="1"/>
</dbReference>
<reference evidence="3" key="1">
    <citation type="submission" date="2020-01" db="EMBL/GenBank/DDBJ databases">
        <authorList>
            <consortium name="DOE Joint Genome Institute"/>
            <person name="Haridas S."/>
            <person name="Albert R."/>
            <person name="Binder M."/>
            <person name="Bloem J."/>
            <person name="Labutti K."/>
            <person name="Salamov A."/>
            <person name="Andreopoulos B."/>
            <person name="Baker S.E."/>
            <person name="Barry K."/>
            <person name="Bills G."/>
            <person name="Bluhm B.H."/>
            <person name="Cannon C."/>
            <person name="Castanera R."/>
            <person name="Culley D.E."/>
            <person name="Daum C."/>
            <person name="Ezra D."/>
            <person name="Gonzalez J.B."/>
            <person name="Henrissat B."/>
            <person name="Kuo A."/>
            <person name="Liang C."/>
            <person name="Lipzen A."/>
            <person name="Lutzoni F."/>
            <person name="Magnuson J."/>
            <person name="Mondo S."/>
            <person name="Nolan M."/>
            <person name="Ohm R."/>
            <person name="Pangilinan J."/>
            <person name="Park H.-J."/>
            <person name="Ramirez L."/>
            <person name="Alfaro M."/>
            <person name="Sun H."/>
            <person name="Tritt A."/>
            <person name="Yoshinaga Y."/>
            <person name="Zwiers L.-H."/>
            <person name="Turgeon B.G."/>
            <person name="Goodwin S.B."/>
            <person name="Spatafora J.W."/>
            <person name="Crous P.W."/>
            <person name="Grigoriev I.V."/>
        </authorList>
    </citation>
    <scope>NUCLEOTIDE SEQUENCE</scope>
    <source>
        <strain evidence="3">P77</strain>
    </source>
</reference>
<dbReference type="InterPro" id="IPR058925">
    <property type="entry name" value="zf-C2H2_AcuF"/>
</dbReference>
<dbReference type="PROSITE" id="PS51154">
    <property type="entry name" value="MACRO"/>
    <property type="match status" value="2"/>
</dbReference>
<sequence>MSSLRLATAANVRALQSLSAALSISDGKWAKWIDGEALEDEVGRFRVWSGNLGALQKGHSSLDYRLRDSPLLSNNALKLLEELADNVNEAYAIISGARLPYEAQPKSEELEDNEDDGSFFSENEDEDDAGEARSELKMRFEEMVDIVDNLYKLGVRIRTPTIRSRSFKAVSYAPKDPETGIDVLGAYAAFDLQHVQELLSHLRQPYLTDGQDGQDFLTVRLSAAVTLRRRHFKYWKRHRDKLGAAATHDEPLSTVLPVADGPNPPSHNDALETQVVSPIVTALKEAASQKTGRTLMSGTEATHHHQSLDEMVDTKSVTSYAVTVKDIYGRGVNLPAPPKTANGDKDFECPYCYIICPARYGRGRPWRTHLLQDLQPYCCTYPDCDSSEQIFRSRREWAEHEASHRKVWRCPEHPSAVYNSQSRLEDHLRENHLDSFPASQLATIVKVGETATVDLRTKCPICYAPVDTEGLGEFQNHIANHLERISTFALPSGIDDGDDGASSVASRGASRTSGSQHMSEMSLPNDTANELDEHENAYGGTPPSVLAPDPVPITDTGRTLLSAASLQQLPDDSQNRLSIFPDQVAHIHDSEDGRPEDEEPSDYQTDDTPADIQEHLEQRETFRRYMMSLPGVETVRFYRRYGSWTGQVNFQDNVTGAEAISLFDFRRFPNIKFQRKDDTNRWKFTALRSTQAEHKIDQRILTLSSTSGNRLPPSRKSTTDKQDQEDEFSVSSGNIAYEGEDDTSSKQPILSVTEILTISSLYRSRRLAQRDQSYAPNDVYNRMIAFCYHDLTRLKLDAIVNSANFDLKIPEATDTLSRAVHKAGGPGLTKEAKSKARIKAGQVELTHGHDLPASWVIHAATPTYTESTGMGQFNILTECYRSALKMAGNYEIKTLAFPCLGTGGSGFPPRVAARIALQEVREYLDVHTDTRFERIVFCMNTAADEKAYMDFFPVFFPPTHGDLDRARELDTSISSLYAQILETCTQIRRAREDISINFSGVPLPELIDTDSSLQEIEIELSGIRKRLPGSEKLKQMRQGDLVLLLDVMLTVCGSIVKMTQLANDAASSGRTFEEIWKDKDSNMLKELGMNTAQFLHYCEIFCYALEPTSVHSISDDIPAIRLKLQSHVIKHRGQNTKVIRHDLTEVLHAREKQRETAPYSREVVKLQQIPSVAGLYQLGELDTKPTLAQPSVIFNHIVCLIREDITRLEVDIMVNSTDVSFLGMGTLDRSIFKKGGSGLREEVKKFEKCKEGDVKMTPGYLLPAKHILHVIPPEQYRKKTKGILRNIYRELLHTASIMKATSVAIPSIGTGMLNFPMRDCASLAIEEVKRFLESADSNNPIEKIIFTVYSSNDELIYKSLLPIHFPPPQLTAPAHSGTRPVDIQRASSLSRPDPTPRRSLFGSVGEAFHSVVRSGKQPETPRLNAIYEQRHAFNLFESHAHNCSVCKDSEELYAKGQGLCENGHALAQSLLLPLVHLDIEEDGEVYSKPDNIGIRHKMEVPVEIYPLSKLLLRTVAKSVRDKRPFVASRGGAANSRDDA</sequence>
<gene>
    <name evidence="3" type="ORF">BDW02DRAFT_585440</name>
</gene>
<dbReference type="InterPro" id="IPR013087">
    <property type="entry name" value="Znf_C2H2_type"/>
</dbReference>
<dbReference type="InterPro" id="IPR043472">
    <property type="entry name" value="Macro_dom-like"/>
</dbReference>
<dbReference type="EMBL" id="ML975247">
    <property type="protein sequence ID" value="KAF1839078.1"/>
    <property type="molecule type" value="Genomic_DNA"/>
</dbReference>
<dbReference type="Gene3D" id="3.40.220.10">
    <property type="entry name" value="Leucine Aminopeptidase, subunit E, domain 1"/>
    <property type="match status" value="2"/>
</dbReference>
<dbReference type="SUPFAM" id="SSF52949">
    <property type="entry name" value="Macro domain-like"/>
    <property type="match status" value="2"/>
</dbReference>
<feature type="compositionally biased region" description="Acidic residues" evidence="1">
    <location>
        <begin position="594"/>
        <end position="609"/>
    </location>
</feature>
<feature type="domain" description="Macro" evidence="2">
    <location>
        <begin position="1185"/>
        <end position="1365"/>
    </location>
</feature>
<evidence type="ECO:0000259" key="2">
    <source>
        <dbReference type="PROSITE" id="PS51154"/>
    </source>
</evidence>
<keyword evidence="4" id="KW-1185">Reference proteome</keyword>
<organism evidence="3 4">
    <name type="scientific">Decorospora gaudefroyi</name>
    <dbReference type="NCBI Taxonomy" id="184978"/>
    <lineage>
        <taxon>Eukaryota</taxon>
        <taxon>Fungi</taxon>
        <taxon>Dikarya</taxon>
        <taxon>Ascomycota</taxon>
        <taxon>Pezizomycotina</taxon>
        <taxon>Dothideomycetes</taxon>
        <taxon>Pleosporomycetidae</taxon>
        <taxon>Pleosporales</taxon>
        <taxon>Pleosporineae</taxon>
        <taxon>Pleosporaceae</taxon>
        <taxon>Decorospora</taxon>
    </lineage>
</organism>
<dbReference type="SMART" id="SM00355">
    <property type="entry name" value="ZnF_C2H2"/>
    <property type="match status" value="3"/>
</dbReference>
<dbReference type="Pfam" id="PF01661">
    <property type="entry name" value="Macro"/>
    <property type="match status" value="2"/>
</dbReference>
<dbReference type="Proteomes" id="UP000800040">
    <property type="component" value="Unassembled WGS sequence"/>
</dbReference>
<protein>
    <recommendedName>
        <fullName evidence="2">Macro domain-containing protein</fullName>
    </recommendedName>
</protein>
<dbReference type="Pfam" id="PF26082">
    <property type="entry name" value="zf-C2H2_AcuF"/>
    <property type="match status" value="1"/>
</dbReference>
<evidence type="ECO:0000256" key="1">
    <source>
        <dbReference type="SAM" id="MobiDB-lite"/>
    </source>
</evidence>
<dbReference type="PANTHER" id="PTHR11106:SF27">
    <property type="entry name" value="MACRO DOMAIN-CONTAINING PROTEIN"/>
    <property type="match status" value="1"/>
</dbReference>
<evidence type="ECO:0000313" key="3">
    <source>
        <dbReference type="EMBL" id="KAF1839078.1"/>
    </source>
</evidence>